<sequence>MVTNSNNGKKNDMDMETEKARLLSLATDFGFDEDAARLCLHQIVQLYGDDGQEFVTVEHCGDDYLARLADCTQVDEDWDTPIEVDSTSTRAKNDAFENLDQFCESEEEEAETHAFDDLNEAFNKDMDFDVEISADKVPFQWLFPSPATQGKTTKYKDGLITPFCSTSIKPTIQEPSTGGITFDQLQALDDFDLAAIAIFKHKSLRPLQRKACETAMAGKDCFILMPTGGGKSLCYQLPAILSQGVTIVVSPLLSLIQDQVISLVEKFDIPAALINSHQTSSQAASVIQELRKQSPSCKLLYVTPEKIASSDTFWTLLKSLQAKGQLARFVIDEAHCVSQWGHDFRPDYKALGMLKQQFPRIPVMALTATATQDVRKDILKILKIPHAFVLEMGFDRPNLTYEVLLKDPKDSLKQLGQLIMERFSSQSGIIYCLSKNECMDVCNFLNQKCRIKTLYYHAGLGSRARIAVQRKWQRNEVQIICATIAFGMGIDKPDVRFVIHNSMSKAIEGYYQESGRAGRDDLPSTCLILFQKKDFSRIACLLRMGQGRRKDRFKVGMEQARKMQAYCAEKVESSTFPAKNNVRCRREMLLEHFGETYNRKLCQKGINPCDNCRKLSNR</sequence>
<organism evidence="1 2">
    <name type="scientific">Diphasiastrum complanatum</name>
    <name type="common">Issler's clubmoss</name>
    <name type="synonym">Lycopodium complanatum</name>
    <dbReference type="NCBI Taxonomy" id="34168"/>
    <lineage>
        <taxon>Eukaryota</taxon>
        <taxon>Viridiplantae</taxon>
        <taxon>Streptophyta</taxon>
        <taxon>Embryophyta</taxon>
        <taxon>Tracheophyta</taxon>
        <taxon>Lycopodiopsida</taxon>
        <taxon>Lycopodiales</taxon>
        <taxon>Lycopodiaceae</taxon>
        <taxon>Lycopodioideae</taxon>
        <taxon>Diphasiastrum</taxon>
    </lineage>
</organism>
<accession>A0ACC2AIS0</accession>
<comment type="caution">
    <text evidence="1">The sequence shown here is derived from an EMBL/GenBank/DDBJ whole genome shotgun (WGS) entry which is preliminary data.</text>
</comment>
<dbReference type="EMBL" id="CM055112">
    <property type="protein sequence ID" value="KAJ7516834.1"/>
    <property type="molecule type" value="Genomic_DNA"/>
</dbReference>
<keyword evidence="2" id="KW-1185">Reference proteome</keyword>
<dbReference type="Proteomes" id="UP001162992">
    <property type="component" value="Chromosome 21"/>
</dbReference>
<evidence type="ECO:0000313" key="2">
    <source>
        <dbReference type="Proteomes" id="UP001162992"/>
    </source>
</evidence>
<evidence type="ECO:0000313" key="1">
    <source>
        <dbReference type="EMBL" id="KAJ7516834.1"/>
    </source>
</evidence>
<proteinExistence type="predicted"/>
<name>A0ACC2AIS0_DIPCM</name>
<protein>
    <submittedName>
        <fullName evidence="1">Uncharacterized protein</fullName>
    </submittedName>
</protein>
<gene>
    <name evidence="1" type="ORF">O6H91_21G000600</name>
</gene>
<reference evidence="2" key="1">
    <citation type="journal article" date="2024" name="Proc. Natl. Acad. Sci. U.S.A.">
        <title>Extraordinary preservation of gene collinearity over three hundred million years revealed in homosporous lycophytes.</title>
        <authorList>
            <person name="Li C."/>
            <person name="Wickell D."/>
            <person name="Kuo L.Y."/>
            <person name="Chen X."/>
            <person name="Nie B."/>
            <person name="Liao X."/>
            <person name="Peng D."/>
            <person name="Ji J."/>
            <person name="Jenkins J."/>
            <person name="Williams M."/>
            <person name="Shu S."/>
            <person name="Plott C."/>
            <person name="Barry K."/>
            <person name="Rajasekar S."/>
            <person name="Grimwood J."/>
            <person name="Han X."/>
            <person name="Sun S."/>
            <person name="Hou Z."/>
            <person name="He W."/>
            <person name="Dai G."/>
            <person name="Sun C."/>
            <person name="Schmutz J."/>
            <person name="Leebens-Mack J.H."/>
            <person name="Li F.W."/>
            <person name="Wang L."/>
        </authorList>
    </citation>
    <scope>NUCLEOTIDE SEQUENCE [LARGE SCALE GENOMIC DNA]</scope>
    <source>
        <strain evidence="2">cv. PW_Plant_1</strain>
    </source>
</reference>